<evidence type="ECO:0000256" key="11">
    <source>
        <dbReference type="SAM" id="MobiDB-lite"/>
    </source>
</evidence>
<comment type="caution">
    <text evidence="13">The sequence shown here is derived from an EMBL/GenBank/DDBJ whole genome shotgun (WGS) entry which is preliminary data.</text>
</comment>
<reference evidence="14" key="1">
    <citation type="submission" date="2023-07" db="EMBL/GenBank/DDBJ databases">
        <title>30 novel species of actinomycetes from the DSMZ collection.</title>
        <authorList>
            <person name="Nouioui I."/>
        </authorList>
    </citation>
    <scope>NUCLEOTIDE SEQUENCE [LARGE SCALE GENOMIC DNA]</scope>
    <source>
        <strain evidence="14">DSM 44399</strain>
    </source>
</reference>
<dbReference type="InterPro" id="IPR027417">
    <property type="entry name" value="P-loop_NTPase"/>
</dbReference>
<keyword evidence="4" id="KW-0547">Nucleotide-binding</keyword>
<dbReference type="EMBL" id="JAVREH010000022">
    <property type="protein sequence ID" value="MDT0262809.1"/>
    <property type="molecule type" value="Genomic_DNA"/>
</dbReference>
<dbReference type="Pfam" id="PF02463">
    <property type="entry name" value="SMC_N"/>
    <property type="match status" value="1"/>
</dbReference>
<evidence type="ECO:0000256" key="9">
    <source>
        <dbReference type="PIRNR" id="PIRNR003128"/>
    </source>
</evidence>
<comment type="similarity">
    <text evidence="2 9">Belongs to the RecN family.</text>
</comment>
<dbReference type="Proteomes" id="UP001183176">
    <property type="component" value="Unassembled WGS sequence"/>
</dbReference>
<dbReference type="SUPFAM" id="SSF52540">
    <property type="entry name" value="P-loop containing nucleoside triphosphate hydrolases"/>
    <property type="match status" value="2"/>
</dbReference>
<keyword evidence="6" id="KW-0067">ATP-binding</keyword>
<dbReference type="Gene3D" id="3.40.50.300">
    <property type="entry name" value="P-loop containing nucleotide triphosphate hydrolases"/>
    <property type="match status" value="2"/>
</dbReference>
<keyword evidence="14" id="KW-1185">Reference proteome</keyword>
<evidence type="ECO:0000259" key="12">
    <source>
        <dbReference type="Pfam" id="PF02463"/>
    </source>
</evidence>
<dbReference type="RefSeq" id="WP_311423953.1">
    <property type="nucleotide sequence ID" value="NZ_JAVREH010000022.1"/>
</dbReference>
<evidence type="ECO:0000313" key="14">
    <source>
        <dbReference type="Proteomes" id="UP001183176"/>
    </source>
</evidence>
<protein>
    <recommendedName>
        <fullName evidence="3 9">DNA repair protein RecN</fullName>
    </recommendedName>
    <alternativeName>
        <fullName evidence="8 9">Recombination protein N</fullName>
    </alternativeName>
</protein>
<organism evidence="13 14">
    <name type="scientific">Jatrophihabitans lederbergiae</name>
    <dbReference type="NCBI Taxonomy" id="3075547"/>
    <lineage>
        <taxon>Bacteria</taxon>
        <taxon>Bacillati</taxon>
        <taxon>Actinomycetota</taxon>
        <taxon>Actinomycetes</taxon>
        <taxon>Jatrophihabitantales</taxon>
        <taxon>Jatrophihabitantaceae</taxon>
        <taxon>Jatrophihabitans</taxon>
    </lineage>
</organism>
<feature type="domain" description="RecF/RecN/SMC N-terminal" evidence="12">
    <location>
        <begin position="2"/>
        <end position="525"/>
    </location>
</feature>
<dbReference type="CDD" id="cd03241">
    <property type="entry name" value="ABC_RecN"/>
    <property type="match status" value="1"/>
</dbReference>
<evidence type="ECO:0000256" key="8">
    <source>
        <dbReference type="ARBA" id="ARBA00033408"/>
    </source>
</evidence>
<feature type="region of interest" description="Disordered" evidence="11">
    <location>
        <begin position="579"/>
        <end position="598"/>
    </location>
</feature>
<dbReference type="InterPro" id="IPR004604">
    <property type="entry name" value="DNA_recomb/repair_RecN"/>
</dbReference>
<gene>
    <name evidence="13" type="primary">recN</name>
    <name evidence="13" type="ORF">RM423_15540</name>
</gene>
<evidence type="ECO:0000256" key="3">
    <source>
        <dbReference type="ARBA" id="ARBA00021315"/>
    </source>
</evidence>
<evidence type="ECO:0000256" key="1">
    <source>
        <dbReference type="ARBA" id="ARBA00003618"/>
    </source>
</evidence>
<keyword evidence="5 9" id="KW-0227">DNA damage</keyword>
<comment type="function">
    <text evidence="1 9">May be involved in recombinational repair of damaged DNA.</text>
</comment>
<accession>A0ABU2JDN0</accession>
<name>A0ABU2JDN0_9ACTN</name>
<feature type="coiled-coil region" evidence="10">
    <location>
        <begin position="163"/>
        <end position="190"/>
    </location>
</feature>
<keyword evidence="7 9" id="KW-0234">DNA repair</keyword>
<keyword evidence="10" id="KW-0175">Coiled coil</keyword>
<proteinExistence type="inferred from homology"/>
<dbReference type="PANTHER" id="PTHR11059:SF0">
    <property type="entry name" value="DNA REPAIR PROTEIN RECN"/>
    <property type="match status" value="1"/>
</dbReference>
<dbReference type="PIRSF" id="PIRSF003128">
    <property type="entry name" value="RecN"/>
    <property type="match status" value="1"/>
</dbReference>
<dbReference type="InterPro" id="IPR003395">
    <property type="entry name" value="RecF/RecN/SMC_N"/>
</dbReference>
<dbReference type="PANTHER" id="PTHR11059">
    <property type="entry name" value="DNA REPAIR PROTEIN RECN"/>
    <property type="match status" value="1"/>
</dbReference>
<dbReference type="NCBIfam" id="TIGR00634">
    <property type="entry name" value="recN"/>
    <property type="match status" value="1"/>
</dbReference>
<evidence type="ECO:0000256" key="5">
    <source>
        <dbReference type="ARBA" id="ARBA00022763"/>
    </source>
</evidence>
<evidence type="ECO:0000313" key="13">
    <source>
        <dbReference type="EMBL" id="MDT0262809.1"/>
    </source>
</evidence>
<evidence type="ECO:0000256" key="4">
    <source>
        <dbReference type="ARBA" id="ARBA00022741"/>
    </source>
</evidence>
<evidence type="ECO:0000256" key="2">
    <source>
        <dbReference type="ARBA" id="ARBA00009441"/>
    </source>
</evidence>
<sequence length="598" mass="61950">MLEEIRIRGLGVISDAVLELGSGLTVVTGETGAGKTMVVTGLALLFGGRADTSRIRPGVESASVEGRLLVGVDSAAAAVVMDAGGDIDADGSLVLRRVIAATGRSRAVAGGASVPATVLSRLAEGLLAVHGQSDQQRLTQPGEQRLTLDRFAGLDLTECRAAFERWRGAVAELERRKTDARELAREAELLRMGIAEIEAVEPLPGEDVELAALAGRLEHADSLRTAARTAHDALLGDPDDPAGDQADVYSLIATAGRGLAQVSGTDAELDQIEGRLAELAASAADIGSELASYGARLESDPARLAAVHERRAALNTIIRKYGVDLAAVLAWAEQAQQRLADADTSDEALAALASTRDRAAAEYAAIAESVSGERRGAAEKLSSLVTAELAALAMPAARVAVEVRHRPAAETGPHVLIGGVPTGAGPDGMDEVEVTLQPHPDAPALPVQRGASGGELSRVMLAIEVGLAGTDPVPTMVFDEVDAGVGGRAAVEVGRRLARLAADHQVIVVTHLAQVAAFADRHLVVDKSVAAGSGGVTRSDIHAVEGERRLAELARMLAGDDTPVARQHAAELLASARDAAHDEDAVVAPVPRKRRTDR</sequence>
<evidence type="ECO:0000256" key="10">
    <source>
        <dbReference type="SAM" id="Coils"/>
    </source>
</evidence>
<evidence type="ECO:0000256" key="6">
    <source>
        <dbReference type="ARBA" id="ARBA00022840"/>
    </source>
</evidence>
<evidence type="ECO:0000256" key="7">
    <source>
        <dbReference type="ARBA" id="ARBA00023204"/>
    </source>
</evidence>